<organism evidence="3 4">
    <name type="scientific">Fragilariopsis cylindrus CCMP1102</name>
    <dbReference type="NCBI Taxonomy" id="635003"/>
    <lineage>
        <taxon>Eukaryota</taxon>
        <taxon>Sar</taxon>
        <taxon>Stramenopiles</taxon>
        <taxon>Ochrophyta</taxon>
        <taxon>Bacillariophyta</taxon>
        <taxon>Bacillariophyceae</taxon>
        <taxon>Bacillariophycidae</taxon>
        <taxon>Bacillariales</taxon>
        <taxon>Bacillariaceae</taxon>
        <taxon>Fragilariopsis</taxon>
    </lineage>
</organism>
<evidence type="ECO:0000256" key="1">
    <source>
        <dbReference type="SAM" id="MobiDB-lite"/>
    </source>
</evidence>
<feature type="domain" description="DUF6824" evidence="2">
    <location>
        <begin position="24"/>
        <end position="123"/>
    </location>
</feature>
<name>A0A1E7EZN6_9STRA</name>
<gene>
    <name evidence="3" type="ORF">FRACYDRAFT_245637</name>
</gene>
<evidence type="ECO:0000259" key="2">
    <source>
        <dbReference type="Pfam" id="PF20710"/>
    </source>
</evidence>
<dbReference type="OrthoDB" id="48019at2759"/>
<proteinExistence type="predicted"/>
<evidence type="ECO:0000313" key="4">
    <source>
        <dbReference type="Proteomes" id="UP000095751"/>
    </source>
</evidence>
<sequence length="306" mass="34144">MPKKKNNNEDIILLPSTFIPSSFDVICAQGKEAKNHSGNIHYRTLITDALDQYSKATSKIEKSQIVTDIVDTVTTESNAAGDDSEGIIGGGSGGFIKKDRSTGRYYNVGEYFAREKIGQNLRDSLSNKYKSSTKAKRNRRLAASTDLNIRVERLIQSNKFIQNKRDMLQSKCTSNNSVDSGQGQGQVATPEYFMNQLFIQTNLEILEAFKTDETLVQKFNDAEKNVTAGTTKKKKKNDNSSNSEIDISQLKENPEKVLKKIERRRSSMISIGLFSGRELRRFRRASVVESSSSSSSSGIIQDITQI</sequence>
<keyword evidence="4" id="KW-1185">Reference proteome</keyword>
<dbReference type="InterPro" id="IPR049227">
    <property type="entry name" value="DUF6824"/>
</dbReference>
<protein>
    <recommendedName>
        <fullName evidence="2">DUF6824 domain-containing protein</fullName>
    </recommendedName>
</protein>
<dbReference type="EMBL" id="KV784368">
    <property type="protein sequence ID" value="OEU11327.1"/>
    <property type="molecule type" value="Genomic_DNA"/>
</dbReference>
<dbReference type="InParanoid" id="A0A1E7EZN6"/>
<dbReference type="Pfam" id="PF20710">
    <property type="entry name" value="DUF6824"/>
    <property type="match status" value="1"/>
</dbReference>
<feature type="region of interest" description="Disordered" evidence="1">
    <location>
        <begin position="228"/>
        <end position="248"/>
    </location>
</feature>
<dbReference type="KEGG" id="fcy:FRACYDRAFT_245637"/>
<dbReference type="Proteomes" id="UP000095751">
    <property type="component" value="Unassembled WGS sequence"/>
</dbReference>
<evidence type="ECO:0000313" key="3">
    <source>
        <dbReference type="EMBL" id="OEU11327.1"/>
    </source>
</evidence>
<dbReference type="AlphaFoldDB" id="A0A1E7EZN6"/>
<accession>A0A1E7EZN6</accession>
<reference evidence="3 4" key="1">
    <citation type="submission" date="2016-09" db="EMBL/GenBank/DDBJ databases">
        <title>Extensive genetic diversity and differential bi-allelic expression allows diatom success in the polar Southern Ocean.</title>
        <authorList>
            <consortium name="DOE Joint Genome Institute"/>
            <person name="Mock T."/>
            <person name="Otillar R.P."/>
            <person name="Strauss J."/>
            <person name="Dupont C."/>
            <person name="Frickenhaus S."/>
            <person name="Maumus F."/>
            <person name="Mcmullan M."/>
            <person name="Sanges R."/>
            <person name="Schmutz J."/>
            <person name="Toseland A."/>
            <person name="Valas R."/>
            <person name="Veluchamy A."/>
            <person name="Ward B.J."/>
            <person name="Allen A."/>
            <person name="Barry K."/>
            <person name="Falciatore A."/>
            <person name="Ferrante M."/>
            <person name="Fortunato A.E."/>
            <person name="Gloeckner G."/>
            <person name="Gruber A."/>
            <person name="Hipkin R."/>
            <person name="Janech M."/>
            <person name="Kroth P."/>
            <person name="Leese F."/>
            <person name="Lindquist E."/>
            <person name="Lyon B.R."/>
            <person name="Martin J."/>
            <person name="Mayer C."/>
            <person name="Parker M."/>
            <person name="Quesneville H."/>
            <person name="Raymond J."/>
            <person name="Uhlig C."/>
            <person name="Valentin K.U."/>
            <person name="Worden A.Z."/>
            <person name="Armbrust E.V."/>
            <person name="Bowler C."/>
            <person name="Green B."/>
            <person name="Moulton V."/>
            <person name="Van Oosterhout C."/>
            <person name="Grigoriev I."/>
        </authorList>
    </citation>
    <scope>NUCLEOTIDE SEQUENCE [LARGE SCALE GENOMIC DNA]</scope>
    <source>
        <strain evidence="3 4">CCMP1102</strain>
    </source>
</reference>